<dbReference type="EMBL" id="SDMP01000006">
    <property type="protein sequence ID" value="RYR53245.1"/>
    <property type="molecule type" value="Genomic_DNA"/>
</dbReference>
<name>A0A445CQS5_ARAHY</name>
<gene>
    <name evidence="1" type="ORF">Ahy_A06g028261</name>
</gene>
<evidence type="ECO:0000313" key="2">
    <source>
        <dbReference type="Proteomes" id="UP000289738"/>
    </source>
</evidence>
<protein>
    <submittedName>
        <fullName evidence="1">Uncharacterized protein</fullName>
    </submittedName>
</protein>
<dbReference type="Proteomes" id="UP000289738">
    <property type="component" value="Chromosome A06"/>
</dbReference>
<dbReference type="AlphaFoldDB" id="A0A445CQS5"/>
<accession>A0A445CQS5</accession>
<proteinExistence type="predicted"/>
<reference evidence="1 2" key="1">
    <citation type="submission" date="2019-01" db="EMBL/GenBank/DDBJ databases">
        <title>Sequencing of cultivated peanut Arachis hypogaea provides insights into genome evolution and oil improvement.</title>
        <authorList>
            <person name="Chen X."/>
        </authorList>
    </citation>
    <scope>NUCLEOTIDE SEQUENCE [LARGE SCALE GENOMIC DNA]</scope>
    <source>
        <strain evidence="2">cv. Fuhuasheng</strain>
        <tissue evidence="1">Leaves</tissue>
    </source>
</reference>
<organism evidence="1 2">
    <name type="scientific">Arachis hypogaea</name>
    <name type="common">Peanut</name>
    <dbReference type="NCBI Taxonomy" id="3818"/>
    <lineage>
        <taxon>Eukaryota</taxon>
        <taxon>Viridiplantae</taxon>
        <taxon>Streptophyta</taxon>
        <taxon>Embryophyta</taxon>
        <taxon>Tracheophyta</taxon>
        <taxon>Spermatophyta</taxon>
        <taxon>Magnoliopsida</taxon>
        <taxon>eudicotyledons</taxon>
        <taxon>Gunneridae</taxon>
        <taxon>Pentapetalae</taxon>
        <taxon>rosids</taxon>
        <taxon>fabids</taxon>
        <taxon>Fabales</taxon>
        <taxon>Fabaceae</taxon>
        <taxon>Papilionoideae</taxon>
        <taxon>50 kb inversion clade</taxon>
        <taxon>dalbergioids sensu lato</taxon>
        <taxon>Dalbergieae</taxon>
        <taxon>Pterocarpus clade</taxon>
        <taxon>Arachis</taxon>
    </lineage>
</organism>
<evidence type="ECO:0000313" key="1">
    <source>
        <dbReference type="EMBL" id="RYR53245.1"/>
    </source>
</evidence>
<keyword evidence="2" id="KW-1185">Reference proteome</keyword>
<sequence length="88" mass="10450">MTSFLKDSLWIWNLKRGSTHSLIVNLKEPLSENVWNLDRDLVSLRWKENYPRAIVSHLSDVGFDHFPLLLNSDIGLVKLKRRFRFQNN</sequence>
<comment type="caution">
    <text evidence="1">The sequence shown here is derived from an EMBL/GenBank/DDBJ whole genome shotgun (WGS) entry which is preliminary data.</text>
</comment>